<proteinExistence type="predicted"/>
<protein>
    <submittedName>
        <fullName evidence="1">Uncharacterized protein</fullName>
    </submittedName>
</protein>
<gene>
    <name evidence="1" type="ORF">MOZ64_08675</name>
</gene>
<evidence type="ECO:0000313" key="1">
    <source>
        <dbReference type="EMBL" id="MDX8417905.1"/>
    </source>
</evidence>
<sequence>MTRQQEFEKVNELMEENFWRADCGLFDEPNIVNDEMFTLFKGEYFELLICCDYGYFEVFGTTEEEFAELEKRYKRWQDSRLVSLVEGFA</sequence>
<organism evidence="1 2">
    <name type="scientific">Absicoccus intestinalis</name>
    <dbReference type="NCBI Taxonomy" id="2926319"/>
    <lineage>
        <taxon>Bacteria</taxon>
        <taxon>Bacillati</taxon>
        <taxon>Bacillota</taxon>
        <taxon>Erysipelotrichia</taxon>
        <taxon>Erysipelotrichales</taxon>
        <taxon>Erysipelotrichaceae</taxon>
        <taxon>Absicoccus</taxon>
    </lineage>
</organism>
<comment type="caution">
    <text evidence="1">The sequence shown here is derived from an EMBL/GenBank/DDBJ whole genome shotgun (WGS) entry which is preliminary data.</text>
</comment>
<evidence type="ECO:0000313" key="2">
    <source>
        <dbReference type="Proteomes" id="UP001285244"/>
    </source>
</evidence>
<name>A0ABU4WMW7_9FIRM</name>
<dbReference type="EMBL" id="JALBUS010000014">
    <property type="protein sequence ID" value="MDX8417905.1"/>
    <property type="molecule type" value="Genomic_DNA"/>
</dbReference>
<reference evidence="1 2" key="1">
    <citation type="submission" date="2022-03" db="EMBL/GenBank/DDBJ databases">
        <title>Novel taxa within the pig intestine.</title>
        <authorList>
            <person name="Wylensek D."/>
            <person name="Bishof K."/>
            <person name="Afrizal A."/>
            <person name="Clavel T."/>
        </authorList>
    </citation>
    <scope>NUCLEOTIDE SEQUENCE [LARGE SCALE GENOMIC DNA]</scope>
    <source>
        <strain evidence="1 2">Cla-KB-P134</strain>
    </source>
</reference>
<accession>A0ABU4WMW7</accession>
<keyword evidence="2" id="KW-1185">Reference proteome</keyword>
<dbReference type="RefSeq" id="WP_320326173.1">
    <property type="nucleotide sequence ID" value="NZ_JALBUS010000014.1"/>
</dbReference>
<dbReference type="Proteomes" id="UP001285244">
    <property type="component" value="Unassembled WGS sequence"/>
</dbReference>